<protein>
    <recommendedName>
        <fullName evidence="1">SET domain-containing protein</fullName>
    </recommendedName>
</protein>
<organism evidence="2">
    <name type="scientific">Phaeodactylum tricornutum</name>
    <name type="common">Diatom</name>
    <dbReference type="NCBI Taxonomy" id="2850"/>
    <lineage>
        <taxon>Eukaryota</taxon>
        <taxon>Sar</taxon>
        <taxon>Stramenopiles</taxon>
        <taxon>Ochrophyta</taxon>
        <taxon>Bacillariophyta</taxon>
        <taxon>Bacillariophyceae</taxon>
        <taxon>Bacillariophycidae</taxon>
        <taxon>Naviculales</taxon>
        <taxon>Phaeodactylaceae</taxon>
        <taxon>Phaeodactylum</taxon>
    </lineage>
</organism>
<sequence>MTEVRAESLGGSGLFATQDYQIGDQILQENTPLIHLAPTTKELESAIVGALVEQTIETNPAGTTDDDKRSLWRAIQVPASIKEAHYGKFKGMVQAALCFAASEVSVDSKQRFLKLYCPPLTTTEKSPSANSEAEADIIEVSKQALQYVKENIRIDSNLAQNGAMDDGTLQKVMLLWSGNSFEGGRVYDSISRINHSCDPNAVVQLGLGTEQDRQSIVACAPIANGDEITISYLGLLLYADRPTRQASLLGTKHFTCACDRCKTSLPDNASAIPCPICHPRRTGQRQLDEDVQYDDEQSVHYAMIRQTPDHNAAQKRMECEHCHAKIFPSDSNHAVLWKIATAVTDKTVTFLRDHAAMEKNKLNDDGDDEEAEQVREELLEQQLQICSSVLGAQHWTTNILLLLLLDQKLQALHGGLLSDNQGEADLGSIAEAMDMLERLFRYVNRLGLRLHRGHLLADVTMGAARALVSLGDTGSQKYAAEWMAKVDDYVQSFEPEDVQKVAHALKAAWTRADLNPSPRKRAKGDVKR</sequence>
<dbReference type="Proteomes" id="UP000836788">
    <property type="component" value="Chromosome 7"/>
</dbReference>
<dbReference type="PROSITE" id="PS50280">
    <property type="entry name" value="SET"/>
    <property type="match status" value="1"/>
</dbReference>
<name>A0A8J9XCG8_PHATR</name>
<dbReference type="Gene3D" id="2.170.270.10">
    <property type="entry name" value="SET domain"/>
    <property type="match status" value="1"/>
</dbReference>
<dbReference type="InterPro" id="IPR050869">
    <property type="entry name" value="H3K4_H4K5_MeTrfase"/>
</dbReference>
<dbReference type="CDD" id="cd20071">
    <property type="entry name" value="SET_SMYD"/>
    <property type="match status" value="1"/>
</dbReference>
<accession>A0A8J9XCG8</accession>
<dbReference type="Pfam" id="PF00856">
    <property type="entry name" value="SET"/>
    <property type="match status" value="1"/>
</dbReference>
<dbReference type="InterPro" id="IPR046341">
    <property type="entry name" value="SET_dom_sf"/>
</dbReference>
<dbReference type="AlphaFoldDB" id="A0A8J9XCG8"/>
<dbReference type="InterPro" id="IPR011990">
    <property type="entry name" value="TPR-like_helical_dom_sf"/>
</dbReference>
<reference evidence="2" key="1">
    <citation type="submission" date="2022-02" db="EMBL/GenBank/DDBJ databases">
        <authorList>
            <person name="Giguere J D."/>
        </authorList>
    </citation>
    <scope>NUCLEOTIDE SEQUENCE</scope>
    <source>
        <strain evidence="2">CCAP 1055/1</strain>
    </source>
</reference>
<feature type="domain" description="SET" evidence="1">
    <location>
        <begin position="1"/>
        <end position="233"/>
    </location>
</feature>
<dbReference type="InterPro" id="IPR001214">
    <property type="entry name" value="SET_dom"/>
</dbReference>
<dbReference type="PANTHER" id="PTHR12197">
    <property type="entry name" value="HISTONE-LYSINE N-METHYLTRANSFERASE SMYD"/>
    <property type="match status" value="1"/>
</dbReference>
<dbReference type="OMA" id="YLDEDIM"/>
<evidence type="ECO:0000313" key="2">
    <source>
        <dbReference type="EMBL" id="CAG9292918.1"/>
    </source>
</evidence>
<evidence type="ECO:0000259" key="1">
    <source>
        <dbReference type="PROSITE" id="PS50280"/>
    </source>
</evidence>
<proteinExistence type="predicted"/>
<dbReference type="EMBL" id="OU594948">
    <property type="protein sequence ID" value="CAG9292918.1"/>
    <property type="molecule type" value="Genomic_DNA"/>
</dbReference>
<dbReference type="SUPFAM" id="SSF82199">
    <property type="entry name" value="SET domain"/>
    <property type="match status" value="1"/>
</dbReference>
<dbReference type="Gene3D" id="1.25.40.10">
    <property type="entry name" value="Tetratricopeptide repeat domain"/>
    <property type="match status" value="1"/>
</dbReference>
<gene>
    <name evidence="2" type="ORF">PTTT1_LOCUS49882</name>
</gene>